<dbReference type="Pfam" id="PF14691">
    <property type="entry name" value="Fer4_20"/>
    <property type="match status" value="1"/>
</dbReference>
<dbReference type="PRINTS" id="PR00419">
    <property type="entry name" value="ADXRDTASE"/>
</dbReference>
<dbReference type="Gene3D" id="3.50.50.60">
    <property type="entry name" value="FAD/NAD(P)-binding domain"/>
    <property type="match status" value="1"/>
</dbReference>
<dbReference type="AlphaFoldDB" id="A0A1F4TK33"/>
<evidence type="ECO:0000256" key="1">
    <source>
        <dbReference type="ARBA" id="ARBA00022605"/>
    </source>
</evidence>
<comment type="caution">
    <text evidence="7">The sequence shown here is derived from an EMBL/GenBank/DDBJ whole genome shotgun (WGS) entry which is preliminary data.</text>
</comment>
<dbReference type="EMBL" id="MEUF01000067">
    <property type="protein sequence ID" value="OGC33091.1"/>
    <property type="molecule type" value="Genomic_DNA"/>
</dbReference>
<dbReference type="NCBIfam" id="TIGR01317">
    <property type="entry name" value="GOGAT_sm_gam"/>
    <property type="match status" value="1"/>
</dbReference>
<dbReference type="STRING" id="1802583.A2311_05025"/>
<sequence>MGNPKGFIKVKRDKTAYRPVCERVKDYDRVFELRSDENCREQASRCMDCGTPFCHWGCPIGNYIPEWNDLVFGGYWARALELLEATNNLPEITGRVCPALCESACVLGINDEPVTIREDELAIIEHGFKHNLLKPQPPARRTGKQIAVVGSGPAGLSCAAQLNRAGHSVTVFEKDEKIGGIMRFGIPDFKLEKSILDRRIKLWQAEGITFQPGAYIQDKSALQKYDAVVLAGGSRQPRDLPIPGRQFGGIYFAMDYLTQSNRFVDGNKLSIDAKGKRVVVIGGGDTGSDCVGTANRQGAVCVVQIELLAKPGEKRPTNQPWPFYPNVLKTTSSHEEGSDRKWSIATKEFLGRGAQVTGLKCVQVDEKLKEIPGTEFILEADLVFLALGFLHPVHDKLLIDLKIEFDQRGNVKTDANFQTSAKGVFAAGDMRRGQSLIVWAISEGRKTARAVDTWLMGNSELPAI</sequence>
<dbReference type="InterPro" id="IPR051394">
    <property type="entry name" value="Glutamate_Synthase"/>
</dbReference>
<evidence type="ECO:0000256" key="4">
    <source>
        <dbReference type="ARBA" id="ARBA00029440"/>
    </source>
</evidence>
<dbReference type="InterPro" id="IPR023753">
    <property type="entry name" value="FAD/NAD-binding_dom"/>
</dbReference>
<feature type="domain" description="FAD/NAD(P)-binding" evidence="5">
    <location>
        <begin position="145"/>
        <end position="444"/>
    </location>
</feature>
<dbReference type="SUPFAM" id="SSF51971">
    <property type="entry name" value="Nucleotide-binding domain"/>
    <property type="match status" value="2"/>
</dbReference>
<dbReference type="Proteomes" id="UP000178951">
    <property type="component" value="Unassembled WGS sequence"/>
</dbReference>
<comment type="pathway">
    <text evidence="4">Amino-acid biosynthesis.</text>
</comment>
<protein>
    <submittedName>
        <fullName evidence="7">Glutamate synthase</fullName>
    </submittedName>
</protein>
<dbReference type="InterPro" id="IPR028261">
    <property type="entry name" value="DPD_II"/>
</dbReference>
<dbReference type="InterPro" id="IPR036188">
    <property type="entry name" value="FAD/NAD-bd_sf"/>
</dbReference>
<organism evidence="7 8">
    <name type="scientific">candidate division WOR-1 bacterium RIFOXYB2_FULL_48_7</name>
    <dbReference type="NCBI Taxonomy" id="1802583"/>
    <lineage>
        <taxon>Bacteria</taxon>
        <taxon>Bacillati</taxon>
        <taxon>Saganbacteria</taxon>
    </lineage>
</organism>
<dbReference type="GO" id="GO:0051536">
    <property type="term" value="F:iron-sulfur cluster binding"/>
    <property type="evidence" value="ECO:0007669"/>
    <property type="project" value="InterPro"/>
</dbReference>
<reference evidence="7 8" key="1">
    <citation type="journal article" date="2016" name="Nat. Commun.">
        <title>Thousands of microbial genomes shed light on interconnected biogeochemical processes in an aquifer system.</title>
        <authorList>
            <person name="Anantharaman K."/>
            <person name="Brown C.T."/>
            <person name="Hug L.A."/>
            <person name="Sharon I."/>
            <person name="Castelle C.J."/>
            <person name="Probst A.J."/>
            <person name="Thomas B.C."/>
            <person name="Singh A."/>
            <person name="Wilkins M.J."/>
            <person name="Karaoz U."/>
            <person name="Brodie E.L."/>
            <person name="Williams K.H."/>
            <person name="Hubbard S.S."/>
            <person name="Banfield J.F."/>
        </authorList>
    </citation>
    <scope>NUCLEOTIDE SEQUENCE [LARGE SCALE GENOMIC DNA]</scope>
</reference>
<dbReference type="PANTHER" id="PTHR43100">
    <property type="entry name" value="GLUTAMATE SYNTHASE [NADPH] SMALL CHAIN"/>
    <property type="match status" value="1"/>
</dbReference>
<dbReference type="InterPro" id="IPR006005">
    <property type="entry name" value="Glut_synth_ssu1"/>
</dbReference>
<evidence type="ECO:0000256" key="3">
    <source>
        <dbReference type="ARBA" id="ARBA00023164"/>
    </source>
</evidence>
<dbReference type="GO" id="GO:0016639">
    <property type="term" value="F:oxidoreductase activity, acting on the CH-NH2 group of donors, NAD or NADP as acceptor"/>
    <property type="evidence" value="ECO:0007669"/>
    <property type="project" value="InterPro"/>
</dbReference>
<evidence type="ECO:0000259" key="5">
    <source>
        <dbReference type="Pfam" id="PF07992"/>
    </source>
</evidence>
<dbReference type="Gene3D" id="1.10.1060.10">
    <property type="entry name" value="Alpha-helical ferredoxin"/>
    <property type="match status" value="1"/>
</dbReference>
<dbReference type="SUPFAM" id="SSF46548">
    <property type="entry name" value="alpha-helical ferredoxin"/>
    <property type="match status" value="1"/>
</dbReference>
<gene>
    <name evidence="7" type="primary">gltD</name>
    <name evidence="7" type="ORF">A2311_05025</name>
</gene>
<dbReference type="InterPro" id="IPR009051">
    <property type="entry name" value="Helical_ferredxn"/>
</dbReference>
<evidence type="ECO:0000313" key="8">
    <source>
        <dbReference type="Proteomes" id="UP000178951"/>
    </source>
</evidence>
<feature type="domain" description="Dihydroprymidine dehydrogenase" evidence="6">
    <location>
        <begin position="24"/>
        <end position="125"/>
    </location>
</feature>
<evidence type="ECO:0000313" key="7">
    <source>
        <dbReference type="EMBL" id="OGC33091.1"/>
    </source>
</evidence>
<dbReference type="Gene3D" id="3.40.50.720">
    <property type="entry name" value="NAD(P)-binding Rossmann-like Domain"/>
    <property type="match status" value="1"/>
</dbReference>
<accession>A0A1F4TK33</accession>
<dbReference type="Pfam" id="PF07992">
    <property type="entry name" value="Pyr_redox_2"/>
    <property type="match status" value="1"/>
</dbReference>
<dbReference type="PANTHER" id="PTHR43100:SF1">
    <property type="entry name" value="GLUTAMATE SYNTHASE [NADPH] SMALL CHAIN"/>
    <property type="match status" value="1"/>
</dbReference>
<keyword evidence="3" id="KW-0314">Glutamate biosynthesis</keyword>
<keyword evidence="2" id="KW-0560">Oxidoreductase</keyword>
<evidence type="ECO:0000259" key="6">
    <source>
        <dbReference type="Pfam" id="PF14691"/>
    </source>
</evidence>
<name>A0A1F4TK33_UNCSA</name>
<evidence type="ECO:0000256" key="2">
    <source>
        <dbReference type="ARBA" id="ARBA00023002"/>
    </source>
</evidence>
<proteinExistence type="predicted"/>
<keyword evidence="1" id="KW-0028">Amino-acid biosynthesis</keyword>
<dbReference type="GO" id="GO:0006537">
    <property type="term" value="P:glutamate biosynthetic process"/>
    <property type="evidence" value="ECO:0007669"/>
    <property type="project" value="UniProtKB-KW"/>
</dbReference>